<comment type="caution">
    <text evidence="8">The sequence shown here is derived from an EMBL/GenBank/DDBJ whole genome shotgun (WGS) entry which is preliminary data.</text>
</comment>
<reference evidence="8 9" key="1">
    <citation type="submission" date="2022-11" db="EMBL/GenBank/DDBJ databases">
        <title>Desulfobotulus tamanensis H1 sp. nov. - anaerobic, alkaliphilic, sulphate reducing bacterium isolated from terrestrial mud volcano.</title>
        <authorList>
            <person name="Frolova A."/>
            <person name="Merkel A.Y."/>
            <person name="Slobodkin A.I."/>
        </authorList>
    </citation>
    <scope>NUCLEOTIDE SEQUENCE [LARGE SCALE GENOMIC DNA]</scope>
    <source>
        <strain evidence="8 9">H1</strain>
    </source>
</reference>
<dbReference type="NCBIfam" id="NF033936">
    <property type="entry name" value="CuZnOut_SO0444"/>
    <property type="match status" value="1"/>
</dbReference>
<protein>
    <submittedName>
        <fullName evidence="8">SO_0444 family Cu/Zn efflux transporter</fullName>
    </submittedName>
</protein>
<evidence type="ECO:0000256" key="5">
    <source>
        <dbReference type="ARBA" id="ARBA00022989"/>
    </source>
</evidence>
<keyword evidence="9" id="KW-1185">Reference proteome</keyword>
<feature type="transmembrane region" description="Helical" evidence="7">
    <location>
        <begin position="230"/>
        <end position="259"/>
    </location>
</feature>
<evidence type="ECO:0000256" key="4">
    <source>
        <dbReference type="ARBA" id="ARBA00022692"/>
    </source>
</evidence>
<evidence type="ECO:0000256" key="6">
    <source>
        <dbReference type="ARBA" id="ARBA00023136"/>
    </source>
</evidence>
<gene>
    <name evidence="8" type="ORF">OOT00_13040</name>
</gene>
<evidence type="ECO:0000256" key="3">
    <source>
        <dbReference type="ARBA" id="ARBA00022475"/>
    </source>
</evidence>
<comment type="subcellular location">
    <subcellularLocation>
        <location evidence="1">Cell membrane</location>
        <topology evidence="1">Multi-pass membrane protein</topology>
    </subcellularLocation>
</comment>
<keyword evidence="6 7" id="KW-0472">Membrane</keyword>
<feature type="transmembrane region" description="Helical" evidence="7">
    <location>
        <begin position="292"/>
        <end position="315"/>
    </location>
</feature>
<comment type="similarity">
    <text evidence="2">Belongs to the UPF0718 family.</text>
</comment>
<dbReference type="PANTHER" id="PTHR34184:SF4">
    <property type="entry name" value="UPF0718 PROTEIN YCGR"/>
    <property type="match status" value="1"/>
</dbReference>
<feature type="transmembrane region" description="Helical" evidence="7">
    <location>
        <begin position="199"/>
        <end position="218"/>
    </location>
</feature>
<dbReference type="EMBL" id="JAPFPW010000018">
    <property type="protein sequence ID" value="MCW7754911.1"/>
    <property type="molecule type" value="Genomic_DNA"/>
</dbReference>
<dbReference type="Pfam" id="PF03773">
    <property type="entry name" value="ArsP_1"/>
    <property type="match status" value="1"/>
</dbReference>
<feature type="transmembrane region" description="Helical" evidence="7">
    <location>
        <begin position="335"/>
        <end position="354"/>
    </location>
</feature>
<dbReference type="PANTHER" id="PTHR34184">
    <property type="entry name" value="UPF0718 PROTEIN YCGR"/>
    <property type="match status" value="1"/>
</dbReference>
<feature type="transmembrane region" description="Helical" evidence="7">
    <location>
        <begin position="115"/>
        <end position="135"/>
    </location>
</feature>
<feature type="transmembrane region" description="Helical" evidence="7">
    <location>
        <begin position="265"/>
        <end position="285"/>
    </location>
</feature>
<sequence>MVWVEEIIKASWYVLVASAPYILLGFMLAGLLKAFLPDTLVARHLGSRRFSGVVKACLLGIPLPLCSCGVLPTAAGLREQGAGRGETSSFLIATPETGADSIAVTWALLDPFMAVIRPFSAFITALFTGGIIQLVDRWKEGRVESLHKEAVSVAGQMEGIPQGELCRSACCKPEAVTLSVASRLKMGMVFAFGDLFGDIAIWFFFGLLIAGAISVFVTPDMVSTWLGNPLLAMLAMLAVSVPLYVCATASTPIAAALVMKGLNPGAALVFLLAGPAINAASFTVISRILGRSVAMVHVGGIVVCAFVMGMAADWFYALTGGVQGWHGAAEEDSGLFGLAAALILLILFVWNLGARQWQQWRGGRSSCSCEGHCHG</sequence>
<evidence type="ECO:0000256" key="1">
    <source>
        <dbReference type="ARBA" id="ARBA00004651"/>
    </source>
</evidence>
<name>A0ABT3NBR8_9BACT</name>
<dbReference type="InterPro" id="IPR005524">
    <property type="entry name" value="DUF318"/>
</dbReference>
<keyword evidence="3" id="KW-1003">Cell membrane</keyword>
<dbReference type="Proteomes" id="UP001209681">
    <property type="component" value="Unassembled WGS sequence"/>
</dbReference>
<dbReference type="RefSeq" id="WP_265425825.1">
    <property type="nucleotide sequence ID" value="NZ_JAPFPW010000018.1"/>
</dbReference>
<feature type="transmembrane region" description="Helical" evidence="7">
    <location>
        <begin position="12"/>
        <end position="32"/>
    </location>
</feature>
<keyword evidence="4 7" id="KW-0812">Transmembrane</keyword>
<keyword evidence="5 7" id="KW-1133">Transmembrane helix</keyword>
<evidence type="ECO:0000313" key="8">
    <source>
        <dbReference type="EMBL" id="MCW7754911.1"/>
    </source>
</evidence>
<proteinExistence type="inferred from homology"/>
<evidence type="ECO:0000256" key="2">
    <source>
        <dbReference type="ARBA" id="ARBA00006386"/>
    </source>
</evidence>
<organism evidence="8 9">
    <name type="scientific">Desulfobotulus pelophilus</name>
    <dbReference type="NCBI Taxonomy" id="2823377"/>
    <lineage>
        <taxon>Bacteria</taxon>
        <taxon>Pseudomonadati</taxon>
        <taxon>Thermodesulfobacteriota</taxon>
        <taxon>Desulfobacteria</taxon>
        <taxon>Desulfobacterales</taxon>
        <taxon>Desulfobacteraceae</taxon>
        <taxon>Desulfobotulus</taxon>
    </lineage>
</organism>
<accession>A0ABT3NBR8</accession>
<evidence type="ECO:0000256" key="7">
    <source>
        <dbReference type="SAM" id="Phobius"/>
    </source>
</evidence>
<evidence type="ECO:0000313" key="9">
    <source>
        <dbReference type="Proteomes" id="UP001209681"/>
    </source>
</evidence>
<dbReference type="InterPro" id="IPR052923">
    <property type="entry name" value="UPF0718"/>
</dbReference>